<dbReference type="RefSeq" id="WP_369713848.1">
    <property type="nucleotide sequence ID" value="NZ_CP165646.1"/>
</dbReference>
<proteinExistence type="predicted"/>
<accession>A0AB39VFB3</accession>
<reference evidence="1" key="1">
    <citation type="submission" date="2024-07" db="EMBL/GenBank/DDBJ databases">
        <authorList>
            <person name="Li X.-J."/>
            <person name="Wang X."/>
        </authorList>
    </citation>
    <scope>NUCLEOTIDE SEQUENCE</scope>
    <source>
        <strain evidence="1">HSP-342</strain>
    </source>
</reference>
<name>A0AB39VFB3_9FUSO</name>
<organism evidence="1">
    <name type="scientific">Leptotrichia mesophila</name>
    <dbReference type="NCBI Taxonomy" id="3239303"/>
    <lineage>
        <taxon>Bacteria</taxon>
        <taxon>Fusobacteriati</taxon>
        <taxon>Fusobacteriota</taxon>
        <taxon>Fusobacteriia</taxon>
        <taxon>Fusobacteriales</taxon>
        <taxon>Leptotrichiaceae</taxon>
        <taxon>Leptotrichia</taxon>
    </lineage>
</organism>
<dbReference type="KEGG" id="lmes:AB8B23_05885"/>
<evidence type="ECO:0000313" key="1">
    <source>
        <dbReference type="EMBL" id="XDU65683.1"/>
    </source>
</evidence>
<dbReference type="AlphaFoldDB" id="A0AB39VFB3"/>
<sequence>MMKMINDVERIKKLKKENYQKIFGIKNNTFERGIHLRGGHPSKLSVLDGFIIMISY</sequence>
<protein>
    <recommendedName>
        <fullName evidence="2">Transposase</fullName>
    </recommendedName>
</protein>
<dbReference type="EMBL" id="CP165646">
    <property type="protein sequence ID" value="XDU65683.1"/>
    <property type="molecule type" value="Genomic_DNA"/>
</dbReference>
<evidence type="ECO:0008006" key="2">
    <source>
        <dbReference type="Google" id="ProtNLM"/>
    </source>
</evidence>
<gene>
    <name evidence="1" type="ORF">AB8B23_05885</name>
</gene>